<dbReference type="PRINTS" id="PR01544">
    <property type="entry name" value="ARATH130DUF"/>
</dbReference>
<dbReference type="Pfam" id="PF07227">
    <property type="entry name" value="PHD_Oberon"/>
    <property type="match status" value="1"/>
</dbReference>
<reference evidence="11 12" key="1">
    <citation type="journal article" date="2022" name="Nat. Genet.">
        <title>Improved pea reference genome and pan-genome highlight genomic features and evolutionary characteristics.</title>
        <authorList>
            <person name="Yang T."/>
            <person name="Liu R."/>
            <person name="Luo Y."/>
            <person name="Hu S."/>
            <person name="Wang D."/>
            <person name="Wang C."/>
            <person name="Pandey M.K."/>
            <person name="Ge S."/>
            <person name="Xu Q."/>
            <person name="Li N."/>
            <person name="Li G."/>
            <person name="Huang Y."/>
            <person name="Saxena R.K."/>
            <person name="Ji Y."/>
            <person name="Li M."/>
            <person name="Yan X."/>
            <person name="He Y."/>
            <person name="Liu Y."/>
            <person name="Wang X."/>
            <person name="Xiang C."/>
            <person name="Varshney R.K."/>
            <person name="Ding H."/>
            <person name="Gao S."/>
            <person name="Zong X."/>
        </authorList>
    </citation>
    <scope>NUCLEOTIDE SEQUENCE [LARGE SCALE GENOMIC DNA]</scope>
    <source>
        <strain evidence="11 12">cv. Zhongwan 6</strain>
    </source>
</reference>
<evidence type="ECO:0000256" key="6">
    <source>
        <dbReference type="ARBA" id="ARBA00023242"/>
    </source>
</evidence>
<feature type="domain" description="Oberon-like PHD finger" evidence="9">
    <location>
        <begin position="465"/>
        <end position="589"/>
    </location>
</feature>
<keyword evidence="5 7" id="KW-0175">Coiled coil</keyword>
<comment type="subcellular location">
    <subcellularLocation>
        <location evidence="1">Nucleus</location>
    </subcellularLocation>
</comment>
<dbReference type="InterPro" id="IPR047578">
    <property type="entry name" value="OBE1-like_PHD"/>
</dbReference>
<dbReference type="InterPro" id="IPR032881">
    <property type="entry name" value="Oberon-like_PHD"/>
</dbReference>
<name>A0A9D4VKT4_PEA</name>
<evidence type="ECO:0000256" key="1">
    <source>
        <dbReference type="ARBA" id="ARBA00004123"/>
    </source>
</evidence>
<dbReference type="GO" id="GO:0010078">
    <property type="term" value="P:maintenance of root meristem identity"/>
    <property type="evidence" value="ECO:0007669"/>
    <property type="project" value="TreeGrafter"/>
</dbReference>
<feature type="region of interest" description="Disordered" evidence="8">
    <location>
        <begin position="302"/>
        <end position="343"/>
    </location>
</feature>
<feature type="compositionally biased region" description="Polar residues" evidence="8">
    <location>
        <begin position="302"/>
        <end position="319"/>
    </location>
</feature>
<dbReference type="CDD" id="cd15612">
    <property type="entry name" value="PHD_OBE1_like"/>
    <property type="match status" value="1"/>
</dbReference>
<dbReference type="InterPro" id="IPR032535">
    <property type="entry name" value="Oberon_CC"/>
</dbReference>
<evidence type="ECO:0000259" key="10">
    <source>
        <dbReference type="Pfam" id="PF16312"/>
    </source>
</evidence>
<feature type="compositionally biased region" description="Basic and acidic residues" evidence="8">
    <location>
        <begin position="326"/>
        <end position="343"/>
    </location>
</feature>
<dbReference type="GO" id="GO:0010492">
    <property type="term" value="P:maintenance of shoot apical meristem identity"/>
    <property type="evidence" value="ECO:0007669"/>
    <property type="project" value="TreeGrafter"/>
</dbReference>
<dbReference type="PANTHER" id="PTHR21736">
    <property type="entry name" value="VERNALIZATION-INSENSITIVE PROTEIN 3"/>
    <property type="match status" value="1"/>
</dbReference>
<keyword evidence="3" id="KW-0863">Zinc-finger</keyword>
<feature type="compositionally biased region" description="Low complexity" evidence="8">
    <location>
        <begin position="66"/>
        <end position="76"/>
    </location>
</feature>
<organism evidence="11 12">
    <name type="scientific">Pisum sativum</name>
    <name type="common">Garden pea</name>
    <name type="synonym">Lathyrus oleraceus</name>
    <dbReference type="NCBI Taxonomy" id="3888"/>
    <lineage>
        <taxon>Eukaryota</taxon>
        <taxon>Viridiplantae</taxon>
        <taxon>Streptophyta</taxon>
        <taxon>Embryophyta</taxon>
        <taxon>Tracheophyta</taxon>
        <taxon>Spermatophyta</taxon>
        <taxon>Magnoliopsida</taxon>
        <taxon>eudicotyledons</taxon>
        <taxon>Gunneridae</taxon>
        <taxon>Pentapetalae</taxon>
        <taxon>rosids</taxon>
        <taxon>fabids</taxon>
        <taxon>Fabales</taxon>
        <taxon>Fabaceae</taxon>
        <taxon>Papilionoideae</taxon>
        <taxon>50 kb inversion clade</taxon>
        <taxon>NPAAA clade</taxon>
        <taxon>Hologalegina</taxon>
        <taxon>IRL clade</taxon>
        <taxon>Fabeae</taxon>
        <taxon>Lathyrus</taxon>
    </lineage>
</organism>
<feature type="compositionally biased region" description="Basic and acidic residues" evidence="8">
    <location>
        <begin position="34"/>
        <end position="47"/>
    </location>
</feature>
<feature type="coiled-coil region" evidence="7">
    <location>
        <begin position="393"/>
        <end position="420"/>
    </location>
</feature>
<dbReference type="Proteomes" id="UP001058974">
    <property type="component" value="Chromosome 7"/>
</dbReference>
<proteinExistence type="predicted"/>
<keyword evidence="12" id="KW-1185">Reference proteome</keyword>
<dbReference type="GO" id="GO:0010071">
    <property type="term" value="P:root meristem specification"/>
    <property type="evidence" value="ECO:0007669"/>
    <property type="project" value="TreeGrafter"/>
</dbReference>
<dbReference type="OrthoDB" id="1905265at2759"/>
<accession>A0A9D4VKT4</accession>
<feature type="compositionally biased region" description="Gly residues" evidence="8">
    <location>
        <begin position="49"/>
        <end position="65"/>
    </location>
</feature>
<feature type="domain" description="Oberon coiled-coil region" evidence="10">
    <location>
        <begin position="687"/>
        <end position="816"/>
    </location>
</feature>
<evidence type="ECO:0000259" key="9">
    <source>
        <dbReference type="Pfam" id="PF07227"/>
    </source>
</evidence>
<dbReference type="AlphaFoldDB" id="A0A9D4VKT4"/>
<dbReference type="InterPro" id="IPR004082">
    <property type="entry name" value="OBERON"/>
</dbReference>
<evidence type="ECO:0000256" key="2">
    <source>
        <dbReference type="ARBA" id="ARBA00022723"/>
    </source>
</evidence>
<protein>
    <recommendedName>
        <fullName evidence="13">Protein OBERON 3</fullName>
    </recommendedName>
</protein>
<feature type="region of interest" description="Disordered" evidence="8">
    <location>
        <begin position="198"/>
        <end position="219"/>
    </location>
</feature>
<sequence length="827" mass="92133">MMANKDLRNGVADSDGESSRSKLSRPNFEPNKGYPDEKDVGFRKDSEMGGSGSGFGSGSGSGVGGSNNNNAVGSNSGMQELTLSYLCGSKKLSLADKDVHGDGDDESFLNSFDKMSQKGKEVMVSENSNQDGKWVERDFLSLSETREDSSKRSVEEEDVERERESVRDKKPKLETLNLSLALPDVSLSLTASNALHNNGDQQQQLVRTKPSRPSTTVTTYSTDYTAPSLSHSYSHQFSHNPSCSLTRNSTENFEFSMSKDDHIWNCGEGTNGSVHSRFKPIGDGVLALSNHGGGTGISSFMQQGNNSQYKTTSSENHSFYPSELPARPRFEAHSGDSRGRNSENLRMFEGLDGGMVRNVSRPERIVREIVSESIPIVSLTVQEFSDEVVASTQEYLKNLIENKKEELVSLQNRLERRSDLTKETLSKGNKVQLEILVAVKMGLSSFLYGNLQLSEMIEIFLYRRCRNVTCKSLLPVDDCDCKICSGNKGFCSSCMCPICLNFDCASNTCSWIGCDVCSHWCHAVCGLQRKLIKPGPSLKGPSGTSEMQFHCIGCGHASEMFGFVKDVFMCCAKDWGLETLLKELDCVRRIFMGSEDRKGKELHFKTDDLLLKLQTKIVSPSDACNYIMQFFNYAENMANYPASGFSSKELVVSQANLPKDTLSLPKANSSIQKYSYDSSYSRPHSGTSSKDLHQKDLKASILSELKNDADLQLAALLSKGGIESLESIVRIKEAEAKMFQTKADEARREAEGFQKMVSLKTAQMEDEYTTKLSKLSLHETEETQRRKLDDLKVVENSYFDYYKMKKRMQDEIDGLLQRMEATKQQWI</sequence>
<feature type="region of interest" description="Disordered" evidence="8">
    <location>
        <begin position="144"/>
        <end position="168"/>
    </location>
</feature>
<evidence type="ECO:0000256" key="3">
    <source>
        <dbReference type="ARBA" id="ARBA00022771"/>
    </source>
</evidence>
<dbReference type="Pfam" id="PF16312">
    <property type="entry name" value="Oberon_cc"/>
    <property type="match status" value="1"/>
</dbReference>
<keyword evidence="4" id="KW-0862">Zinc</keyword>
<evidence type="ECO:0000256" key="7">
    <source>
        <dbReference type="SAM" id="Coils"/>
    </source>
</evidence>
<evidence type="ECO:0000256" key="4">
    <source>
        <dbReference type="ARBA" id="ARBA00022833"/>
    </source>
</evidence>
<evidence type="ECO:0000256" key="5">
    <source>
        <dbReference type="ARBA" id="ARBA00023054"/>
    </source>
</evidence>
<keyword evidence="6" id="KW-0539">Nucleus</keyword>
<comment type="caution">
    <text evidence="11">The sequence shown here is derived from an EMBL/GenBank/DDBJ whole genome shotgun (WGS) entry which is preliminary data.</text>
</comment>
<evidence type="ECO:0000313" key="11">
    <source>
        <dbReference type="EMBL" id="KAI5385361.1"/>
    </source>
</evidence>
<evidence type="ECO:0000256" key="8">
    <source>
        <dbReference type="SAM" id="MobiDB-lite"/>
    </source>
</evidence>
<dbReference type="PANTHER" id="PTHR21736:SF38">
    <property type="entry name" value="PROTEIN OBERON 3"/>
    <property type="match status" value="1"/>
</dbReference>
<keyword evidence="2" id="KW-0479">Metal-binding</keyword>
<dbReference type="EMBL" id="JAMSHJ010000007">
    <property type="protein sequence ID" value="KAI5385361.1"/>
    <property type="molecule type" value="Genomic_DNA"/>
</dbReference>
<dbReference type="GO" id="GO:0008270">
    <property type="term" value="F:zinc ion binding"/>
    <property type="evidence" value="ECO:0007669"/>
    <property type="project" value="UniProtKB-KW"/>
</dbReference>
<feature type="region of interest" description="Disordered" evidence="8">
    <location>
        <begin position="1"/>
        <end position="76"/>
    </location>
</feature>
<dbReference type="GO" id="GO:0005634">
    <property type="term" value="C:nucleus"/>
    <property type="evidence" value="ECO:0007669"/>
    <property type="project" value="UniProtKB-SubCell"/>
</dbReference>
<evidence type="ECO:0008006" key="13">
    <source>
        <dbReference type="Google" id="ProtNLM"/>
    </source>
</evidence>
<gene>
    <name evidence="11" type="ORF">KIW84_072094</name>
</gene>
<evidence type="ECO:0000313" key="12">
    <source>
        <dbReference type="Proteomes" id="UP001058974"/>
    </source>
</evidence>
<dbReference type="GO" id="GO:0010468">
    <property type="term" value="P:regulation of gene expression"/>
    <property type="evidence" value="ECO:0007669"/>
    <property type="project" value="TreeGrafter"/>
</dbReference>
<dbReference type="Gramene" id="Psat07G0209400-T1">
    <property type="protein sequence ID" value="KAI5385361.1"/>
    <property type="gene ID" value="KIW84_072094"/>
</dbReference>